<feature type="chain" id="PRO_5038909757" evidence="1">
    <location>
        <begin position="36"/>
        <end position="81"/>
    </location>
</feature>
<evidence type="ECO:0000313" key="3">
    <source>
        <dbReference type="Proteomes" id="UP000617734"/>
    </source>
</evidence>
<comment type="caution">
    <text evidence="2">The sequence shown here is derived from an EMBL/GenBank/DDBJ whole genome shotgun (WGS) entry which is preliminary data.</text>
</comment>
<organism evidence="2 3">
    <name type="scientific">Kitasatospora indigofera</name>
    <dbReference type="NCBI Taxonomy" id="67307"/>
    <lineage>
        <taxon>Bacteria</taxon>
        <taxon>Bacillati</taxon>
        <taxon>Actinomycetota</taxon>
        <taxon>Actinomycetes</taxon>
        <taxon>Kitasatosporales</taxon>
        <taxon>Streptomycetaceae</taxon>
        <taxon>Kitasatospora</taxon>
    </lineage>
</organism>
<dbReference type="EMBL" id="BNBO01000004">
    <property type="protein sequence ID" value="GHH63672.1"/>
    <property type="molecule type" value="Genomic_DNA"/>
</dbReference>
<proteinExistence type="predicted"/>
<accession>A0A919KM92</accession>
<gene>
    <name evidence="2" type="ORF">GCM10018781_13580</name>
</gene>
<name>A0A919KM92_9ACTN</name>
<keyword evidence="1" id="KW-0732">Signal</keyword>
<evidence type="ECO:0000256" key="1">
    <source>
        <dbReference type="SAM" id="SignalP"/>
    </source>
</evidence>
<reference evidence="2" key="2">
    <citation type="submission" date="2020-09" db="EMBL/GenBank/DDBJ databases">
        <authorList>
            <person name="Sun Q."/>
            <person name="Ohkuma M."/>
        </authorList>
    </citation>
    <scope>NUCLEOTIDE SEQUENCE</scope>
    <source>
        <strain evidence="2">JCM 4646</strain>
    </source>
</reference>
<protein>
    <submittedName>
        <fullName evidence="2">Uncharacterized protein</fullName>
    </submittedName>
</protein>
<reference evidence="2" key="1">
    <citation type="journal article" date="2014" name="Int. J. Syst. Evol. Microbiol.">
        <title>Complete genome sequence of Corynebacterium casei LMG S-19264T (=DSM 44701T), isolated from a smear-ripened cheese.</title>
        <authorList>
            <consortium name="US DOE Joint Genome Institute (JGI-PGF)"/>
            <person name="Walter F."/>
            <person name="Albersmeier A."/>
            <person name="Kalinowski J."/>
            <person name="Ruckert C."/>
        </authorList>
    </citation>
    <scope>NUCLEOTIDE SEQUENCE</scope>
    <source>
        <strain evidence="2">JCM 4646</strain>
    </source>
</reference>
<dbReference type="AlphaFoldDB" id="A0A919KM92"/>
<feature type="signal peptide" evidence="1">
    <location>
        <begin position="1"/>
        <end position="35"/>
    </location>
</feature>
<sequence>MRLPVRLPVPPRVRLRGLLTVLGAAALALASTAPAASADRVAGTPEGAALVGWFDYGPLLDAGLPLSLVPSYGSPEPRPAR</sequence>
<dbReference type="RefSeq" id="WP_190209838.1">
    <property type="nucleotide sequence ID" value="NZ_BNBO01000004.1"/>
</dbReference>
<keyword evidence="3" id="KW-1185">Reference proteome</keyword>
<dbReference type="Proteomes" id="UP000617734">
    <property type="component" value="Unassembled WGS sequence"/>
</dbReference>
<evidence type="ECO:0000313" key="2">
    <source>
        <dbReference type="EMBL" id="GHH63672.1"/>
    </source>
</evidence>
<dbReference type="GeneID" id="95351854"/>